<organism evidence="7 8">
    <name type="scientific">Plectus sambesii</name>
    <dbReference type="NCBI Taxonomy" id="2011161"/>
    <lineage>
        <taxon>Eukaryota</taxon>
        <taxon>Metazoa</taxon>
        <taxon>Ecdysozoa</taxon>
        <taxon>Nematoda</taxon>
        <taxon>Chromadorea</taxon>
        <taxon>Plectida</taxon>
        <taxon>Plectina</taxon>
        <taxon>Plectoidea</taxon>
        <taxon>Plectidae</taxon>
        <taxon>Plectus</taxon>
    </lineage>
</organism>
<comment type="subcellular location">
    <subcellularLocation>
        <location evidence="1">Membrane</location>
        <topology evidence="1">Multi-pass membrane protein</topology>
    </subcellularLocation>
</comment>
<feature type="transmembrane region" description="Helical" evidence="6">
    <location>
        <begin position="376"/>
        <end position="395"/>
    </location>
</feature>
<reference evidence="8" key="1">
    <citation type="submission" date="2022-11" db="UniProtKB">
        <authorList>
            <consortium name="WormBaseParasite"/>
        </authorList>
    </citation>
    <scope>IDENTIFICATION</scope>
</reference>
<keyword evidence="2 6" id="KW-0812">Transmembrane</keyword>
<dbReference type="PANTHER" id="PTHR21143:SF121">
    <property type="entry name" value="GUSTATORY AND ODORANT RECEPTOR 21A"/>
    <property type="match status" value="1"/>
</dbReference>
<dbReference type="GO" id="GO:0050909">
    <property type="term" value="P:sensory perception of taste"/>
    <property type="evidence" value="ECO:0007669"/>
    <property type="project" value="InterPro"/>
</dbReference>
<keyword evidence="3 6" id="KW-1133">Transmembrane helix</keyword>
<dbReference type="AlphaFoldDB" id="A0A914UV15"/>
<keyword evidence="7" id="KW-1185">Reference proteome</keyword>
<keyword evidence="4 6" id="KW-0472">Membrane</keyword>
<dbReference type="GO" id="GO:0043025">
    <property type="term" value="C:neuronal cell body"/>
    <property type="evidence" value="ECO:0007669"/>
    <property type="project" value="TreeGrafter"/>
</dbReference>
<feature type="transmembrane region" description="Helical" evidence="6">
    <location>
        <begin position="300"/>
        <end position="328"/>
    </location>
</feature>
<dbReference type="InterPro" id="IPR013604">
    <property type="entry name" value="7TM_chemorcpt"/>
</dbReference>
<feature type="transmembrane region" description="Helical" evidence="6">
    <location>
        <begin position="263"/>
        <end position="280"/>
    </location>
</feature>
<feature type="transmembrane region" description="Helical" evidence="6">
    <location>
        <begin position="415"/>
        <end position="443"/>
    </location>
</feature>
<evidence type="ECO:0000313" key="7">
    <source>
        <dbReference type="Proteomes" id="UP000887566"/>
    </source>
</evidence>
<evidence type="ECO:0000256" key="2">
    <source>
        <dbReference type="ARBA" id="ARBA00022692"/>
    </source>
</evidence>
<protein>
    <submittedName>
        <fullName evidence="8">Transmembrane protein</fullName>
    </submittedName>
</protein>
<feature type="transmembrane region" description="Helical" evidence="6">
    <location>
        <begin position="498"/>
        <end position="517"/>
    </location>
</feature>
<evidence type="ECO:0000256" key="1">
    <source>
        <dbReference type="ARBA" id="ARBA00004141"/>
    </source>
</evidence>
<evidence type="ECO:0000313" key="8">
    <source>
        <dbReference type="WBParaSite" id="PSAMB.scaffold1278size33446.g12215.t1"/>
    </source>
</evidence>
<dbReference type="WBParaSite" id="PSAMB.scaffold1278size33446.g12215.t1">
    <property type="protein sequence ID" value="PSAMB.scaffold1278size33446.g12215.t1"/>
    <property type="gene ID" value="PSAMB.scaffold1278size33446.g12215"/>
</dbReference>
<evidence type="ECO:0000256" key="5">
    <source>
        <dbReference type="ARBA" id="ARBA00023170"/>
    </source>
</evidence>
<dbReference type="Pfam" id="PF08395">
    <property type="entry name" value="7tm_7"/>
    <property type="match status" value="1"/>
</dbReference>
<sequence>MKACTSLANHRRMIGEKCAFHWHAQSARKCDAIPRVAVVFGMPYDNGRVPHNCLYSREHNHIGSAEAMTAENECYPMLPTSSSTLQTPVERDLSSSEAHYDSHLLVQRDPLSNGCVMPPRALTDRLRPTLRCLQVCGYFAASLSNSLLTGPRQTSSGGFRTWIWRDLGWRLYVLFFITINLFLCTHTVALTKTYNDAFGILHAFTVTAIITGIKPLINVLGMVVFAILAGRHRHLLRQLNRVNQDFGASFGCEPNFLLMNAKFIMAMILVAMIIGPLRLFEFIMTGNELGTSLLTDLSLVLVPMISVWGTLPLFYFLLIEGLVGFYCVELRRQLHAPPGQRRHSLKFFYKKFVDICDLQGAAGNIFGPWIMCSLGWSLFTLCLTIYFATQAKTFADLPPEFKQIMTAEEIAKARLMLYFNIGWSILQIIIAFFYILIICYVGTTINEGTRLIMRAVLSTMPDDDCDSERFQVTCFMYKMQTQYSWGVTVWRAFPIERGVFFTLFSIIVTYAVLLMKFRDGAPPVGIKFGEQMSIDAAAAAEGNHTLVSANDTEEVVNTIL</sequence>
<feature type="transmembrane region" description="Helical" evidence="6">
    <location>
        <begin position="201"/>
        <end position="229"/>
    </location>
</feature>
<feature type="transmembrane region" description="Helical" evidence="6">
    <location>
        <begin position="169"/>
        <end position="189"/>
    </location>
</feature>
<dbReference type="GO" id="GO:0030425">
    <property type="term" value="C:dendrite"/>
    <property type="evidence" value="ECO:0007669"/>
    <property type="project" value="TreeGrafter"/>
</dbReference>
<evidence type="ECO:0000256" key="4">
    <source>
        <dbReference type="ARBA" id="ARBA00023136"/>
    </source>
</evidence>
<proteinExistence type="predicted"/>
<accession>A0A914UV15</accession>
<dbReference type="Proteomes" id="UP000887566">
    <property type="component" value="Unplaced"/>
</dbReference>
<keyword evidence="5" id="KW-0675">Receptor</keyword>
<evidence type="ECO:0000256" key="6">
    <source>
        <dbReference type="SAM" id="Phobius"/>
    </source>
</evidence>
<dbReference type="GO" id="GO:0030424">
    <property type="term" value="C:axon"/>
    <property type="evidence" value="ECO:0007669"/>
    <property type="project" value="TreeGrafter"/>
</dbReference>
<name>A0A914UV15_9BILA</name>
<dbReference type="GO" id="GO:0016020">
    <property type="term" value="C:membrane"/>
    <property type="evidence" value="ECO:0007669"/>
    <property type="project" value="UniProtKB-SubCell"/>
</dbReference>
<dbReference type="PANTHER" id="PTHR21143">
    <property type="entry name" value="INVERTEBRATE GUSTATORY RECEPTOR"/>
    <property type="match status" value="1"/>
</dbReference>
<evidence type="ECO:0000256" key="3">
    <source>
        <dbReference type="ARBA" id="ARBA00022989"/>
    </source>
</evidence>